<dbReference type="EMBL" id="CP034464">
    <property type="protein sequence ID" value="AZP11488.1"/>
    <property type="molecule type" value="Genomic_DNA"/>
</dbReference>
<organism evidence="3 4">
    <name type="scientific">Undibacterium parvum</name>
    <dbReference type="NCBI Taxonomy" id="401471"/>
    <lineage>
        <taxon>Bacteria</taxon>
        <taxon>Pseudomonadati</taxon>
        <taxon>Pseudomonadota</taxon>
        <taxon>Betaproteobacteria</taxon>
        <taxon>Burkholderiales</taxon>
        <taxon>Oxalobacteraceae</taxon>
        <taxon>Undibacterium</taxon>
    </lineage>
</organism>
<protein>
    <submittedName>
        <fullName evidence="3">PilT/PilU family type 4a pilus ATPase</fullName>
    </submittedName>
</protein>
<dbReference type="KEGG" id="upv:EJN92_05425"/>
<dbReference type="Gene3D" id="3.30.450.90">
    <property type="match status" value="1"/>
</dbReference>
<evidence type="ECO:0000313" key="3">
    <source>
        <dbReference type="EMBL" id="AZP11488.1"/>
    </source>
</evidence>
<keyword evidence="4" id="KW-1185">Reference proteome</keyword>
<dbReference type="AlphaFoldDB" id="A0A3S9HHE8"/>
<dbReference type="PANTHER" id="PTHR30486">
    <property type="entry name" value="TWITCHING MOTILITY PROTEIN PILT"/>
    <property type="match status" value="1"/>
</dbReference>
<dbReference type="GO" id="GO:0005524">
    <property type="term" value="F:ATP binding"/>
    <property type="evidence" value="ECO:0007669"/>
    <property type="project" value="InterPro"/>
</dbReference>
<dbReference type="NCBIfam" id="TIGR01420">
    <property type="entry name" value="pilT_fam"/>
    <property type="match status" value="1"/>
</dbReference>
<reference evidence="3 4" key="1">
    <citation type="journal article" date="2011" name="Int. J. Syst. Evol. Microbiol.">
        <title>Description of Undibacterium oligocarboniphilum sp. nov., isolated from purified water, and Undibacterium pigrum strain CCUG 49012 as the type strain of Undibacterium parvum sp. nov., and emended descriptions of the genus Undibacterium and the species Undibacterium pigrum.</title>
        <authorList>
            <person name="Eder W."/>
            <person name="Wanner G."/>
            <person name="Ludwig W."/>
            <person name="Busse H.J."/>
            <person name="Ziemke-Kageler F."/>
            <person name="Lang E."/>
        </authorList>
    </citation>
    <scope>NUCLEOTIDE SEQUENCE [LARGE SCALE GENOMIC DNA]</scope>
    <source>
        <strain evidence="3 4">DSM 23061</strain>
    </source>
</reference>
<dbReference type="PANTHER" id="PTHR30486:SF12">
    <property type="entry name" value="TYPE IV PILUS ATPASE PILU"/>
    <property type="match status" value="1"/>
</dbReference>
<proteinExistence type="inferred from homology"/>
<dbReference type="OrthoDB" id="5790493at2"/>
<evidence type="ECO:0000256" key="1">
    <source>
        <dbReference type="ARBA" id="ARBA00006611"/>
    </source>
</evidence>
<feature type="domain" description="Bacterial type II secretion system protein E" evidence="2">
    <location>
        <begin position="194"/>
        <end position="208"/>
    </location>
</feature>
<dbReference type="Gene3D" id="3.40.50.300">
    <property type="entry name" value="P-loop containing nucleotide triphosphate hydrolases"/>
    <property type="match status" value="1"/>
</dbReference>
<dbReference type="PROSITE" id="PS00662">
    <property type="entry name" value="T2SP_E"/>
    <property type="match status" value="1"/>
</dbReference>
<dbReference type="InterPro" id="IPR027417">
    <property type="entry name" value="P-loop_NTPase"/>
</dbReference>
<dbReference type="Pfam" id="PF00437">
    <property type="entry name" value="T2SSE"/>
    <property type="match status" value="1"/>
</dbReference>
<dbReference type="Proteomes" id="UP000275663">
    <property type="component" value="Chromosome"/>
</dbReference>
<gene>
    <name evidence="3" type="ORF">EJN92_05425</name>
</gene>
<dbReference type="InterPro" id="IPR006321">
    <property type="entry name" value="PilT/PilU"/>
</dbReference>
<accession>A0A3S9HHE8</accession>
<dbReference type="InterPro" id="IPR050921">
    <property type="entry name" value="T4SS_GSP_E_ATPase"/>
</dbReference>
<dbReference type="GO" id="GO:0016887">
    <property type="term" value="F:ATP hydrolysis activity"/>
    <property type="evidence" value="ECO:0007669"/>
    <property type="project" value="InterPro"/>
</dbReference>
<evidence type="ECO:0000313" key="4">
    <source>
        <dbReference type="Proteomes" id="UP000275663"/>
    </source>
</evidence>
<dbReference type="CDD" id="cd01131">
    <property type="entry name" value="PilT"/>
    <property type="match status" value="1"/>
</dbReference>
<dbReference type="SUPFAM" id="SSF52540">
    <property type="entry name" value="P-loop containing nucleoside triphosphate hydrolases"/>
    <property type="match status" value="1"/>
</dbReference>
<comment type="similarity">
    <text evidence="1">Belongs to the GSP E family.</text>
</comment>
<dbReference type="InterPro" id="IPR001482">
    <property type="entry name" value="T2SS/T4SS_dom"/>
</dbReference>
<evidence type="ECO:0000259" key="2">
    <source>
        <dbReference type="PROSITE" id="PS00662"/>
    </source>
</evidence>
<sequence length="373" mass="41408">MTDMNTYLKLMVERSASDLFLTTGAPPSIKVDGEIFALNVPKLVVGEVKEIAERIMTAEQRKQFASTMECNFSWSCKDLGRYRINVYHQRGEVAMVMRMINSQIADFEALGLPAKVAELAMLKRGLVLVVGAAGAGKSTTLAAMIKYRSTHAEGHILTIEDPIEFLFPHARSMVDQREVGIDTLTFGEALRNALREAPDVIMLGEIRDRETAQHSITYAETGHLCISTMHANNANQAIDRLINFFPEEAHKQILLDLSMNLKGVVSQRLVPAIKQKRVLALEVLLQTSFISELMQRGRLSEIKDAMSKGNEEGIVTFDQSLFALYLAGKISAETAIQNADSSTDLSLRIRLSERHSTSDAPAFTIDAMDNQKF</sequence>
<name>A0A3S9HHE8_9BURK</name>